<evidence type="ECO:0000313" key="1">
    <source>
        <dbReference type="EMBL" id="CAL4152650.1"/>
    </source>
</evidence>
<comment type="caution">
    <text evidence="1">The sequence shown here is derived from an EMBL/GenBank/DDBJ whole genome shotgun (WGS) entry which is preliminary data.</text>
</comment>
<keyword evidence="2" id="KW-1185">Reference proteome</keyword>
<proteinExistence type="predicted"/>
<dbReference type="AlphaFoldDB" id="A0AAV2S2H1"/>
<reference evidence="1 2" key="1">
    <citation type="submission" date="2024-05" db="EMBL/GenBank/DDBJ databases">
        <authorList>
            <person name="Wallberg A."/>
        </authorList>
    </citation>
    <scope>NUCLEOTIDE SEQUENCE [LARGE SCALE GENOMIC DNA]</scope>
</reference>
<protein>
    <submittedName>
        <fullName evidence="1">Uncharacterized protein</fullName>
    </submittedName>
</protein>
<organism evidence="1 2">
    <name type="scientific">Meganyctiphanes norvegica</name>
    <name type="common">Northern krill</name>
    <name type="synonym">Thysanopoda norvegica</name>
    <dbReference type="NCBI Taxonomy" id="48144"/>
    <lineage>
        <taxon>Eukaryota</taxon>
        <taxon>Metazoa</taxon>
        <taxon>Ecdysozoa</taxon>
        <taxon>Arthropoda</taxon>
        <taxon>Crustacea</taxon>
        <taxon>Multicrustacea</taxon>
        <taxon>Malacostraca</taxon>
        <taxon>Eumalacostraca</taxon>
        <taxon>Eucarida</taxon>
        <taxon>Euphausiacea</taxon>
        <taxon>Euphausiidae</taxon>
        <taxon>Meganyctiphanes</taxon>
    </lineage>
</organism>
<sequence>ISSTMSTYGVAFSADKNYEVSLFDEKIGLDSSNVNIGLTNDRDLVINTESFPFPVLSQTFFQELSLISVAMMFGAWGIYSLVTPDDTIIITGNRRIRPPQDGLRRQGQSVLRKVMKALKAAQDAYEGRI</sequence>
<gene>
    <name evidence="1" type="ORF">MNOR_LOCUS31003</name>
</gene>
<evidence type="ECO:0000313" key="2">
    <source>
        <dbReference type="Proteomes" id="UP001497623"/>
    </source>
</evidence>
<dbReference type="EMBL" id="CAXKWB010039005">
    <property type="protein sequence ID" value="CAL4152650.1"/>
    <property type="molecule type" value="Genomic_DNA"/>
</dbReference>
<feature type="non-terminal residue" evidence="1">
    <location>
        <position position="1"/>
    </location>
</feature>
<accession>A0AAV2S2H1</accession>
<name>A0AAV2S2H1_MEGNR</name>
<dbReference type="Proteomes" id="UP001497623">
    <property type="component" value="Unassembled WGS sequence"/>
</dbReference>